<keyword evidence="1" id="KW-0479">Metal-binding</keyword>
<feature type="domain" description="RING-type" evidence="4">
    <location>
        <begin position="53"/>
        <end position="96"/>
    </location>
</feature>
<organism evidence="5 6">
    <name type="scientific">Endozoicomonas euniceicola</name>
    <dbReference type="NCBI Taxonomy" id="1234143"/>
    <lineage>
        <taxon>Bacteria</taxon>
        <taxon>Pseudomonadati</taxon>
        <taxon>Pseudomonadota</taxon>
        <taxon>Gammaproteobacteria</taxon>
        <taxon>Oceanospirillales</taxon>
        <taxon>Endozoicomonadaceae</taxon>
        <taxon>Endozoicomonas</taxon>
    </lineage>
</organism>
<proteinExistence type="predicted"/>
<dbReference type="InterPro" id="IPR001841">
    <property type="entry name" value="Znf_RING"/>
</dbReference>
<dbReference type="EMBL" id="CP103300">
    <property type="protein sequence ID" value="UYM14818.1"/>
    <property type="molecule type" value="Genomic_DNA"/>
</dbReference>
<dbReference type="PROSITE" id="PS50089">
    <property type="entry name" value="ZF_RING_2"/>
    <property type="match status" value="1"/>
</dbReference>
<evidence type="ECO:0000256" key="2">
    <source>
        <dbReference type="ARBA" id="ARBA00022771"/>
    </source>
</evidence>
<dbReference type="Gene3D" id="3.30.40.10">
    <property type="entry name" value="Zinc/RING finger domain, C3HC4 (zinc finger)"/>
    <property type="match status" value="1"/>
</dbReference>
<dbReference type="Proteomes" id="UP001163255">
    <property type="component" value="Chromosome"/>
</dbReference>
<dbReference type="RefSeq" id="WP_262596506.1">
    <property type="nucleotide sequence ID" value="NZ_CP103300.1"/>
</dbReference>
<dbReference type="SMART" id="SM00184">
    <property type="entry name" value="RING"/>
    <property type="match status" value="1"/>
</dbReference>
<reference evidence="5" key="1">
    <citation type="submission" date="2022-10" db="EMBL/GenBank/DDBJ databases">
        <title>Completed Genome Sequence of two octocoral isolated bacterium, Endozoicomonas euniceicola EF212T and Endozoicomonas gorgoniicola PS125T.</title>
        <authorList>
            <person name="Chiou Y.-J."/>
            <person name="Chen Y.-H."/>
        </authorList>
    </citation>
    <scope>NUCLEOTIDE SEQUENCE</scope>
    <source>
        <strain evidence="5">EF212</strain>
    </source>
</reference>
<dbReference type="InterPro" id="IPR013083">
    <property type="entry name" value="Znf_RING/FYVE/PHD"/>
</dbReference>
<gene>
    <name evidence="5" type="ORF">NX720_18255</name>
</gene>
<evidence type="ECO:0000259" key="4">
    <source>
        <dbReference type="PROSITE" id="PS50089"/>
    </source>
</evidence>
<dbReference type="SUPFAM" id="SSF57850">
    <property type="entry name" value="RING/U-box"/>
    <property type="match status" value="1"/>
</dbReference>
<protein>
    <recommendedName>
        <fullName evidence="4">RING-type domain-containing protein</fullName>
    </recommendedName>
</protein>
<evidence type="ECO:0000256" key="1">
    <source>
        <dbReference type="ARBA" id="ARBA00022723"/>
    </source>
</evidence>
<sequence length="372" mass="41453">MEATGYQPLQPQLSVDMDIDPDPNTRATFNGHTLQTVRGQCSRVINDIQQDNCSICFGKFEISSVRPTTVLNCYHAFHTQCIAEELKRQNKCPLCRTRVDKASPGITSDNLDSLKAMLPVECATAGCLVTNEDQATTYQCPYPMSTFKKASGHFMEHNESAIRSWLGKVLEQSGYSGRMKYVENYSEPGDCFNKPAILVSVQLGSDNNHQALFYSSDDINNGPTPEACFDHFLADVRTDLMMLSLKKRHPSLFEKASELHITGWSYPKNEIYTNKPVAPLSLTNTLDVEGKMVKWDGLKSELQRVGLEPNKLYHGKPAPKQTGGVGFSNPPVYFVTDHEGNHTSMPYEQLQQLQAAARAPLPTGQEILSRII</sequence>
<name>A0ABY6GRV3_9GAMM</name>
<dbReference type="Pfam" id="PF13639">
    <property type="entry name" value="zf-RING_2"/>
    <property type="match status" value="1"/>
</dbReference>
<keyword evidence="3" id="KW-0862">Zinc</keyword>
<evidence type="ECO:0000313" key="5">
    <source>
        <dbReference type="EMBL" id="UYM14818.1"/>
    </source>
</evidence>
<keyword evidence="6" id="KW-1185">Reference proteome</keyword>
<dbReference type="PANTHER" id="PTHR45969:SF69">
    <property type="entry name" value="FINGER DOMAIN PROTEIN, PUTATIVE (AFU_ORTHOLOGUE AFUA_3G12190)-RELATED"/>
    <property type="match status" value="1"/>
</dbReference>
<accession>A0ABY6GRV3</accession>
<keyword evidence="2" id="KW-0863">Zinc-finger</keyword>
<dbReference type="PANTHER" id="PTHR45969">
    <property type="entry name" value="RING ZINC FINGER PROTEIN-RELATED"/>
    <property type="match status" value="1"/>
</dbReference>
<evidence type="ECO:0000313" key="6">
    <source>
        <dbReference type="Proteomes" id="UP001163255"/>
    </source>
</evidence>
<evidence type="ECO:0000256" key="3">
    <source>
        <dbReference type="ARBA" id="ARBA00022833"/>
    </source>
</evidence>